<feature type="repeat" description="TPR" evidence="1">
    <location>
        <begin position="124"/>
        <end position="157"/>
    </location>
</feature>
<name>A0ABT3TGV9_9GAMM</name>
<evidence type="ECO:0000256" key="1">
    <source>
        <dbReference type="PROSITE-ProRule" id="PRU00339"/>
    </source>
</evidence>
<dbReference type="PROSITE" id="PS50005">
    <property type="entry name" value="TPR"/>
    <property type="match status" value="1"/>
</dbReference>
<dbReference type="InterPro" id="IPR019734">
    <property type="entry name" value="TPR_rpt"/>
</dbReference>
<keyword evidence="1" id="KW-0802">TPR repeat</keyword>
<proteinExistence type="predicted"/>
<feature type="region of interest" description="Disordered" evidence="2">
    <location>
        <begin position="178"/>
        <end position="198"/>
    </location>
</feature>
<dbReference type="EMBL" id="SHNN01000002">
    <property type="protein sequence ID" value="MCX2981001.1"/>
    <property type="molecule type" value="Genomic_DNA"/>
</dbReference>
<reference evidence="3" key="1">
    <citation type="submission" date="2019-02" db="EMBL/GenBank/DDBJ databases">
        <authorList>
            <person name="Li S.-H."/>
        </authorList>
    </citation>
    <scope>NUCLEOTIDE SEQUENCE</scope>
    <source>
        <strain evidence="3">IMCC14734</strain>
    </source>
</reference>
<keyword evidence="4" id="KW-1185">Reference proteome</keyword>
<organism evidence="3 4">
    <name type="scientific">Candidatus Litorirhabdus singularis</name>
    <dbReference type="NCBI Taxonomy" id="2518993"/>
    <lineage>
        <taxon>Bacteria</taxon>
        <taxon>Pseudomonadati</taxon>
        <taxon>Pseudomonadota</taxon>
        <taxon>Gammaproteobacteria</taxon>
        <taxon>Cellvibrionales</taxon>
        <taxon>Halieaceae</taxon>
        <taxon>Candidatus Litorirhabdus</taxon>
    </lineage>
</organism>
<dbReference type="InterPro" id="IPR011990">
    <property type="entry name" value="TPR-like_helical_dom_sf"/>
</dbReference>
<dbReference type="SMART" id="SM00028">
    <property type="entry name" value="TPR"/>
    <property type="match status" value="1"/>
</dbReference>
<dbReference type="RefSeq" id="WP_279245014.1">
    <property type="nucleotide sequence ID" value="NZ_SHNN01000002.1"/>
</dbReference>
<dbReference type="SUPFAM" id="SSF48452">
    <property type="entry name" value="TPR-like"/>
    <property type="match status" value="1"/>
</dbReference>
<evidence type="ECO:0000313" key="4">
    <source>
        <dbReference type="Proteomes" id="UP001143362"/>
    </source>
</evidence>
<dbReference type="Proteomes" id="UP001143362">
    <property type="component" value="Unassembled WGS sequence"/>
</dbReference>
<sequence length="198" mass="22180">MRALMGLSLLGVVVVMFWLWLEPATESARITGMAAAVPALPVADMPAAEQRPELPGPVQEPSTTTYPIPEVDYSFGVSGEDLPPERLEQVQAMYKESLLGNYDHAGHIALDLLEDVDQYPQHGPMLYSALGYCYEQLGYTEMAIEQYRLALAIFPEHRSSYRSMRRLNAEFARDNLPLPPLVKPPKKAVPQRQRPLTE</sequence>
<gene>
    <name evidence="3" type="ORF">EYC98_09005</name>
</gene>
<evidence type="ECO:0000256" key="2">
    <source>
        <dbReference type="SAM" id="MobiDB-lite"/>
    </source>
</evidence>
<accession>A0ABT3TGV9</accession>
<protein>
    <recommendedName>
        <fullName evidence="5">Tetratricopeptide repeat protein</fullName>
    </recommendedName>
</protein>
<evidence type="ECO:0008006" key="5">
    <source>
        <dbReference type="Google" id="ProtNLM"/>
    </source>
</evidence>
<dbReference type="Gene3D" id="1.25.40.10">
    <property type="entry name" value="Tetratricopeptide repeat domain"/>
    <property type="match status" value="1"/>
</dbReference>
<evidence type="ECO:0000313" key="3">
    <source>
        <dbReference type="EMBL" id="MCX2981001.1"/>
    </source>
</evidence>
<comment type="caution">
    <text evidence="3">The sequence shown here is derived from an EMBL/GenBank/DDBJ whole genome shotgun (WGS) entry which is preliminary data.</text>
</comment>